<name>K0SE58_THAOC</name>
<protein>
    <submittedName>
        <fullName evidence="2">Uncharacterized protein</fullName>
    </submittedName>
</protein>
<feature type="region of interest" description="Disordered" evidence="1">
    <location>
        <begin position="1"/>
        <end position="22"/>
    </location>
</feature>
<feature type="non-terminal residue" evidence="2">
    <location>
        <position position="70"/>
    </location>
</feature>
<dbReference type="EMBL" id="AGNL01023380">
    <property type="protein sequence ID" value="EJK59196.1"/>
    <property type="molecule type" value="Genomic_DNA"/>
</dbReference>
<evidence type="ECO:0000313" key="3">
    <source>
        <dbReference type="Proteomes" id="UP000266841"/>
    </source>
</evidence>
<proteinExistence type="predicted"/>
<organism evidence="2 3">
    <name type="scientific">Thalassiosira oceanica</name>
    <name type="common">Marine diatom</name>
    <dbReference type="NCBI Taxonomy" id="159749"/>
    <lineage>
        <taxon>Eukaryota</taxon>
        <taxon>Sar</taxon>
        <taxon>Stramenopiles</taxon>
        <taxon>Ochrophyta</taxon>
        <taxon>Bacillariophyta</taxon>
        <taxon>Coscinodiscophyceae</taxon>
        <taxon>Thalassiosirophycidae</taxon>
        <taxon>Thalassiosirales</taxon>
        <taxon>Thalassiosiraceae</taxon>
        <taxon>Thalassiosira</taxon>
    </lineage>
</organism>
<gene>
    <name evidence="2" type="ORF">THAOC_20614</name>
</gene>
<comment type="caution">
    <text evidence="2">The sequence shown here is derived from an EMBL/GenBank/DDBJ whole genome shotgun (WGS) entry which is preliminary data.</text>
</comment>
<sequence>MPPPTPPPSPVSHRLLQGGGGGVGARVAGLSGSAADGAAGRISMGSNLVAVRTASRVARTAAGTAAGPQT</sequence>
<feature type="compositionally biased region" description="Pro residues" evidence="1">
    <location>
        <begin position="1"/>
        <end position="10"/>
    </location>
</feature>
<accession>K0SE58</accession>
<keyword evidence="3" id="KW-1185">Reference proteome</keyword>
<dbReference type="AlphaFoldDB" id="K0SE58"/>
<reference evidence="2 3" key="1">
    <citation type="journal article" date="2012" name="Genome Biol.">
        <title>Genome and low-iron response of an oceanic diatom adapted to chronic iron limitation.</title>
        <authorList>
            <person name="Lommer M."/>
            <person name="Specht M."/>
            <person name="Roy A.S."/>
            <person name="Kraemer L."/>
            <person name="Andreson R."/>
            <person name="Gutowska M.A."/>
            <person name="Wolf J."/>
            <person name="Bergner S.V."/>
            <person name="Schilhabel M.B."/>
            <person name="Klostermeier U.C."/>
            <person name="Beiko R.G."/>
            <person name="Rosenstiel P."/>
            <person name="Hippler M."/>
            <person name="Laroche J."/>
        </authorList>
    </citation>
    <scope>NUCLEOTIDE SEQUENCE [LARGE SCALE GENOMIC DNA]</scope>
    <source>
        <strain evidence="2 3">CCMP1005</strain>
    </source>
</reference>
<evidence type="ECO:0000313" key="2">
    <source>
        <dbReference type="EMBL" id="EJK59196.1"/>
    </source>
</evidence>
<dbReference type="Proteomes" id="UP000266841">
    <property type="component" value="Unassembled WGS sequence"/>
</dbReference>
<evidence type="ECO:0000256" key="1">
    <source>
        <dbReference type="SAM" id="MobiDB-lite"/>
    </source>
</evidence>